<feature type="transmembrane region" description="Helical" evidence="2">
    <location>
        <begin position="88"/>
        <end position="109"/>
    </location>
</feature>
<keyword evidence="2" id="KW-1133">Transmembrane helix</keyword>
<feature type="compositionally biased region" description="Polar residues" evidence="1">
    <location>
        <begin position="66"/>
        <end position="75"/>
    </location>
</feature>
<reference evidence="3" key="1">
    <citation type="submission" date="2011-04" db="EMBL/GenBank/DDBJ databases">
        <title>Evolution of plant cell wall degrading machinery underlies the functional diversity of forest fungi.</title>
        <authorList>
            <consortium name="US DOE Joint Genome Institute (JGI-PGF)"/>
            <person name="Eastwood D.C."/>
            <person name="Floudas D."/>
            <person name="Binder M."/>
            <person name="Majcherczyk A."/>
            <person name="Schneider P."/>
            <person name="Aerts A."/>
            <person name="Asiegbu F.O."/>
            <person name="Baker S.E."/>
            <person name="Barry K."/>
            <person name="Bendiksby M."/>
            <person name="Blumentritt M."/>
            <person name="Coutinho P.M."/>
            <person name="Cullen D."/>
            <person name="Cullen D."/>
            <person name="Gathman A."/>
            <person name="Goodell B."/>
            <person name="Henrissat B."/>
            <person name="Ihrmark K."/>
            <person name="Kauserud H."/>
            <person name="Kohler A."/>
            <person name="LaButti K."/>
            <person name="Lapidus A."/>
            <person name="Lavin J.L."/>
            <person name="Lee Y.-H."/>
            <person name="Lindquist E."/>
            <person name="Lilly W."/>
            <person name="Lucas S."/>
            <person name="Morin E."/>
            <person name="Murat C."/>
            <person name="Oguiza J.A."/>
            <person name="Park J."/>
            <person name="Pisabarro A.G."/>
            <person name="Riley R."/>
            <person name="Rosling A."/>
            <person name="Salamov A."/>
            <person name="Schmidt O."/>
            <person name="Schmutz J."/>
            <person name="Skrede I."/>
            <person name="Stenlid J."/>
            <person name="Wiebenga A."/>
            <person name="Xie X."/>
            <person name="Kues U."/>
            <person name="Hibbett D.S."/>
            <person name="Hoffmeister D."/>
            <person name="Hogberg N."/>
            <person name="Martin F."/>
            <person name="Grigoriev I.V."/>
            <person name="Watkinson S.C."/>
        </authorList>
    </citation>
    <scope>NUCLEOTIDE SEQUENCE</scope>
    <source>
        <strain evidence="3">S7.9</strain>
    </source>
</reference>
<dbReference type="EMBL" id="GL945432">
    <property type="protein sequence ID" value="EGO26289.1"/>
    <property type="molecule type" value="Genomic_DNA"/>
</dbReference>
<organism>
    <name type="scientific">Serpula lacrymans var. lacrymans (strain S7.9)</name>
    <name type="common">Dry rot fungus</name>
    <dbReference type="NCBI Taxonomy" id="578457"/>
    <lineage>
        <taxon>Eukaryota</taxon>
        <taxon>Fungi</taxon>
        <taxon>Dikarya</taxon>
        <taxon>Basidiomycota</taxon>
        <taxon>Agaricomycotina</taxon>
        <taxon>Agaricomycetes</taxon>
        <taxon>Agaricomycetidae</taxon>
        <taxon>Boletales</taxon>
        <taxon>Coniophorineae</taxon>
        <taxon>Serpulaceae</taxon>
        <taxon>Serpula</taxon>
    </lineage>
</organism>
<feature type="region of interest" description="Disordered" evidence="1">
    <location>
        <begin position="51"/>
        <end position="75"/>
    </location>
</feature>
<keyword evidence="2" id="KW-0812">Transmembrane</keyword>
<evidence type="ECO:0000313" key="3">
    <source>
        <dbReference type="EMBL" id="EGO26289.1"/>
    </source>
</evidence>
<keyword evidence="2" id="KW-0472">Membrane</keyword>
<gene>
    <name evidence="3" type="ORF">SERLADRAFT_414384</name>
</gene>
<feature type="region of interest" description="Disordered" evidence="1">
    <location>
        <begin position="215"/>
        <end position="239"/>
    </location>
</feature>
<proteinExistence type="predicted"/>
<accession>F8NRM3</accession>
<dbReference type="Proteomes" id="UP000008064">
    <property type="component" value="Unassembled WGS sequence"/>
</dbReference>
<evidence type="ECO:0008006" key="4">
    <source>
        <dbReference type="Google" id="ProtNLM"/>
    </source>
</evidence>
<evidence type="ECO:0000256" key="2">
    <source>
        <dbReference type="SAM" id="Phobius"/>
    </source>
</evidence>
<name>F8NRM3_SERL9</name>
<feature type="transmembrane region" description="Helical" evidence="2">
    <location>
        <begin position="277"/>
        <end position="297"/>
    </location>
</feature>
<feature type="region of interest" description="Disordered" evidence="1">
    <location>
        <begin position="166"/>
        <end position="188"/>
    </location>
</feature>
<dbReference type="OrthoDB" id="2653987at2759"/>
<feature type="transmembrane region" description="Helical" evidence="2">
    <location>
        <begin position="121"/>
        <end position="148"/>
    </location>
</feature>
<feature type="compositionally biased region" description="Low complexity" evidence="1">
    <location>
        <begin position="173"/>
        <end position="185"/>
    </location>
</feature>
<protein>
    <recommendedName>
        <fullName evidence="4">Transmembrane protein</fullName>
    </recommendedName>
</protein>
<dbReference type="AlphaFoldDB" id="F8NRM3"/>
<sequence>MPHRRNILHHSRYWRTFAGLLPPMNPTAPEEGAMSASDDCRKPGFNYDLPLDDDPDNAGGQKKNKTPSAGSTTTDSDFVSAWTDRLQVLTVLTTFLASMDASLFSLTALGTIPVGEREKDLVYGALAGALIFHVCASILGFTASFVLIRYRIVDAKLTLLTHDDASKQGATGGPSTPSSPQSPSGKNLAWSDRPIVCSDKQHLLIIEPIRPFRRSKSTVSDKEKNADAPSSTPTKTEAPPTDLLSRCYFTCLSLTAAGFVLALLGIMSYAWTALEQAVGIFTTACLGVAVGAGIWAIR</sequence>
<dbReference type="KEGG" id="sla:SERLADRAFT_414384"/>
<dbReference type="HOGENOM" id="CLU_065000_0_1_1"/>
<dbReference type="RefSeq" id="XP_007316462.1">
    <property type="nucleotide sequence ID" value="XM_007316400.1"/>
</dbReference>
<evidence type="ECO:0000256" key="1">
    <source>
        <dbReference type="SAM" id="MobiDB-lite"/>
    </source>
</evidence>
<dbReference type="GeneID" id="18813255"/>
<feature type="transmembrane region" description="Helical" evidence="2">
    <location>
        <begin position="247"/>
        <end position="271"/>
    </location>
</feature>